<keyword evidence="4 5" id="KW-0570">Pentose shunt</keyword>
<dbReference type="NCBIfam" id="TIGR00873">
    <property type="entry name" value="gnd"/>
    <property type="match status" value="1"/>
</dbReference>
<gene>
    <name evidence="7" type="primary">gndA</name>
    <name evidence="7" type="ORF">GCM10023217_08580</name>
</gene>
<dbReference type="Gene3D" id="1.20.5.320">
    <property type="entry name" value="6-Phosphogluconate Dehydrogenase, domain 3"/>
    <property type="match status" value="1"/>
</dbReference>
<dbReference type="InterPro" id="IPR006114">
    <property type="entry name" value="6PGDH_C"/>
</dbReference>
<dbReference type="RefSeq" id="WP_345312563.1">
    <property type="nucleotide sequence ID" value="NZ_BAABIE010000003.1"/>
</dbReference>
<dbReference type="InterPro" id="IPR013328">
    <property type="entry name" value="6PGD_dom2"/>
</dbReference>
<dbReference type="InterPro" id="IPR008927">
    <property type="entry name" value="6-PGluconate_DH-like_C_sf"/>
</dbReference>
<dbReference type="PRINTS" id="PR00076">
    <property type="entry name" value="6PGDHDRGNASE"/>
</dbReference>
<dbReference type="NCBIfam" id="NF006765">
    <property type="entry name" value="PRK09287.1"/>
    <property type="match status" value="1"/>
</dbReference>
<feature type="domain" description="6-phosphogluconate dehydrogenase C-terminal" evidence="6">
    <location>
        <begin position="193"/>
        <end position="476"/>
    </location>
</feature>
<dbReference type="EC" id="1.1.1.44" evidence="4 5"/>
<dbReference type="PANTHER" id="PTHR11811">
    <property type="entry name" value="6-PHOSPHOGLUCONATE DEHYDROGENASE"/>
    <property type="match status" value="1"/>
</dbReference>
<proteinExistence type="inferred from homology"/>
<sequence>MTSSTTGQTQQTGDGATPIGVVGTGVMGASLARNLARNVEGSVAVFDLDQAKIDTLIATHPGEDLVGFSDMPDFVAGLSSPRVILLMVPAGAPVDAAVASLTPLLDKGDIIIDGGNSHYPDTQRRVAGCAADGLRFIGMGVSGGEQGALLGPAMMAGGDPSVWADIKGLLEPIAARADDGQPCVALVGSGASGHFTKMVHNGIEYADLQLIAESYAVLRAGGRSGREVGEIFAAWNAGEGRSYLLESAATVLAQDDPQTGAELIELVSDHAKGKGTGAWTVIAAAEQGVSVSVIAEALFARSTSSATAERAVWQPDAVSTTLVDVPVDVVEHGYLAARSVAYQQGLALLAVASEEFGWNVELSQVVRIWRAGCIIRARFLDALSKAYADNPGATLFLALEPFRTELIERLPSLSTVTTAAMAACVPVPAMAAALNHQAMLMTGSLPTALVQLLRDFFGSHTYERTDAPGHFHIVWEGDRSEVRS</sequence>
<dbReference type="InterPro" id="IPR006183">
    <property type="entry name" value="Pgluconate_DH"/>
</dbReference>
<protein>
    <recommendedName>
        <fullName evidence="4 5">6-phosphogluconate dehydrogenase, decarboxylating</fullName>
        <ecNumber evidence="4 5">1.1.1.44</ecNumber>
    </recommendedName>
</protein>
<comment type="catalytic activity">
    <reaction evidence="4 5">
        <text>6-phospho-D-gluconate + NADP(+) = D-ribulose 5-phosphate + CO2 + NADPH</text>
        <dbReference type="Rhea" id="RHEA:10116"/>
        <dbReference type="ChEBI" id="CHEBI:16526"/>
        <dbReference type="ChEBI" id="CHEBI:57783"/>
        <dbReference type="ChEBI" id="CHEBI:58121"/>
        <dbReference type="ChEBI" id="CHEBI:58349"/>
        <dbReference type="ChEBI" id="CHEBI:58759"/>
        <dbReference type="EC" id="1.1.1.44"/>
    </reaction>
</comment>
<reference evidence="8" key="1">
    <citation type="journal article" date="2019" name="Int. J. Syst. Evol. Microbiol.">
        <title>The Global Catalogue of Microorganisms (GCM) 10K type strain sequencing project: providing services to taxonomists for standard genome sequencing and annotation.</title>
        <authorList>
            <consortium name="The Broad Institute Genomics Platform"/>
            <consortium name="The Broad Institute Genome Sequencing Center for Infectious Disease"/>
            <person name="Wu L."/>
            <person name="Ma J."/>
        </authorList>
    </citation>
    <scope>NUCLEOTIDE SEQUENCE [LARGE SCALE GENOMIC DNA]</scope>
    <source>
        <strain evidence="8">JCM 18077</strain>
    </source>
</reference>
<accession>A0ABP8Z0N3</accession>
<evidence type="ECO:0000256" key="5">
    <source>
        <dbReference type="RuleBase" id="RU000485"/>
    </source>
</evidence>
<dbReference type="Pfam" id="PF03446">
    <property type="entry name" value="NAD_binding_2"/>
    <property type="match status" value="1"/>
</dbReference>
<comment type="subunit">
    <text evidence="4">Homodimer.</text>
</comment>
<comment type="similarity">
    <text evidence="1 4 5">Belongs to the 6-phosphogluconate dehydrogenase family.</text>
</comment>
<dbReference type="Proteomes" id="UP001500822">
    <property type="component" value="Unassembled WGS sequence"/>
</dbReference>
<name>A0ABP8Z0N3_9ACTN</name>
<comment type="function">
    <text evidence="4">Catalyzes the oxidative decarboxylation of 6-phosphogluconate to ribulose 5-phosphate and CO(2), with concomitant reduction of NADP to NADPH.</text>
</comment>
<dbReference type="SMART" id="SM01350">
    <property type="entry name" value="6PGD"/>
    <property type="match status" value="1"/>
</dbReference>
<dbReference type="Pfam" id="PF00393">
    <property type="entry name" value="6PGD"/>
    <property type="match status" value="1"/>
</dbReference>
<dbReference type="PIRSF" id="PIRSF000109">
    <property type="entry name" value="6PGD"/>
    <property type="match status" value="1"/>
</dbReference>
<evidence type="ECO:0000313" key="7">
    <source>
        <dbReference type="EMBL" id="GAA4742444.1"/>
    </source>
</evidence>
<evidence type="ECO:0000256" key="3">
    <source>
        <dbReference type="ARBA" id="ARBA00023064"/>
    </source>
</evidence>
<evidence type="ECO:0000313" key="8">
    <source>
        <dbReference type="Proteomes" id="UP001500822"/>
    </source>
</evidence>
<dbReference type="EMBL" id="BAABIE010000003">
    <property type="protein sequence ID" value="GAA4742444.1"/>
    <property type="molecule type" value="Genomic_DNA"/>
</dbReference>
<keyword evidence="2 4" id="KW-0560">Oxidoreductase</keyword>
<keyword evidence="4 5" id="KW-0521">NADP</keyword>
<evidence type="ECO:0000256" key="2">
    <source>
        <dbReference type="ARBA" id="ARBA00023002"/>
    </source>
</evidence>
<evidence type="ECO:0000256" key="4">
    <source>
        <dbReference type="PIRNR" id="PIRNR000109"/>
    </source>
</evidence>
<dbReference type="InterPro" id="IPR006113">
    <property type="entry name" value="6PGDH_Gnd/GntZ"/>
</dbReference>
<evidence type="ECO:0000259" key="6">
    <source>
        <dbReference type="SMART" id="SM01350"/>
    </source>
</evidence>
<keyword evidence="8" id="KW-1185">Reference proteome</keyword>
<evidence type="ECO:0000256" key="1">
    <source>
        <dbReference type="ARBA" id="ARBA00008419"/>
    </source>
</evidence>
<keyword evidence="3 5" id="KW-0311">Gluconate utilization</keyword>
<dbReference type="Gene3D" id="3.40.50.720">
    <property type="entry name" value="NAD(P)-binding Rossmann-like Domain"/>
    <property type="match status" value="1"/>
</dbReference>
<dbReference type="Gene3D" id="1.10.1040.10">
    <property type="entry name" value="N-(1-d-carboxylethyl)-l-norvaline Dehydrogenase, domain 2"/>
    <property type="match status" value="1"/>
</dbReference>
<dbReference type="InterPro" id="IPR036291">
    <property type="entry name" value="NAD(P)-bd_dom_sf"/>
</dbReference>
<dbReference type="SUPFAM" id="SSF51735">
    <property type="entry name" value="NAD(P)-binding Rossmann-fold domains"/>
    <property type="match status" value="1"/>
</dbReference>
<organism evidence="7 8">
    <name type="scientific">Gordonia alkaliphila</name>
    <dbReference type="NCBI Taxonomy" id="1053547"/>
    <lineage>
        <taxon>Bacteria</taxon>
        <taxon>Bacillati</taxon>
        <taxon>Actinomycetota</taxon>
        <taxon>Actinomycetes</taxon>
        <taxon>Mycobacteriales</taxon>
        <taxon>Gordoniaceae</taxon>
        <taxon>Gordonia</taxon>
    </lineage>
</organism>
<comment type="pathway">
    <text evidence="4 5">Carbohydrate degradation; pentose phosphate pathway; D-ribulose 5-phosphate from D-glucose 6-phosphate (oxidative stage): step 3/3.</text>
</comment>
<comment type="caution">
    <text evidence="7">The sequence shown here is derived from an EMBL/GenBank/DDBJ whole genome shotgun (WGS) entry which is preliminary data.</text>
</comment>
<dbReference type="SUPFAM" id="SSF48179">
    <property type="entry name" value="6-phosphogluconate dehydrogenase C-terminal domain-like"/>
    <property type="match status" value="1"/>
</dbReference>
<dbReference type="InterPro" id="IPR006115">
    <property type="entry name" value="6PGDH_NADP-bd"/>
</dbReference>